<feature type="domain" description="RhoBD" evidence="9">
    <location>
        <begin position="6"/>
        <end position="33"/>
    </location>
</feature>
<dbReference type="GO" id="GO:0005524">
    <property type="term" value="F:ATP binding"/>
    <property type="evidence" value="ECO:0007669"/>
    <property type="project" value="UniProtKB-KW"/>
</dbReference>
<dbReference type="Gene3D" id="1.20.5.730">
    <property type="entry name" value="Single helix bin"/>
    <property type="match status" value="1"/>
</dbReference>
<dbReference type="InterPro" id="IPR015008">
    <property type="entry name" value="ROCK_Rho-bd_dom"/>
</dbReference>
<sequence>MSDELEKIFKMYTEEKRRKEQAVNKLAEMMNRMDIRNQGNKKELMKKEKECRKLQQELQMVSGLCTEV</sequence>
<evidence type="ECO:0000256" key="4">
    <source>
        <dbReference type="ARBA" id="ARBA00022741"/>
    </source>
</evidence>
<dbReference type="Proteomes" id="UP000828390">
    <property type="component" value="Unassembled WGS sequence"/>
</dbReference>
<feature type="coiled-coil region" evidence="8">
    <location>
        <begin position="12"/>
        <end position="64"/>
    </location>
</feature>
<dbReference type="SUPFAM" id="SSF103652">
    <property type="entry name" value="G protein-binding domain"/>
    <property type="match status" value="1"/>
</dbReference>
<evidence type="ECO:0000256" key="8">
    <source>
        <dbReference type="SAM" id="Coils"/>
    </source>
</evidence>
<comment type="caution">
    <text evidence="10">The sequence shown here is derived from an EMBL/GenBank/DDBJ whole genome shotgun (WGS) entry which is preliminary data.</text>
</comment>
<protein>
    <recommendedName>
        <fullName evidence="1">non-specific serine/threonine protein kinase</fullName>
        <ecNumber evidence="1">2.7.11.1</ecNumber>
    </recommendedName>
</protein>
<keyword evidence="11" id="KW-1185">Reference proteome</keyword>
<keyword evidence="6" id="KW-0067">ATP-binding</keyword>
<gene>
    <name evidence="10" type="ORF">DPMN_085421</name>
</gene>
<accession>A0A9D3YGZ3</accession>
<dbReference type="EC" id="2.7.11.1" evidence="1"/>
<keyword evidence="4" id="KW-0547">Nucleotide-binding</keyword>
<dbReference type="GO" id="GO:0031267">
    <property type="term" value="F:small GTPase binding"/>
    <property type="evidence" value="ECO:0007669"/>
    <property type="project" value="InterPro"/>
</dbReference>
<dbReference type="GO" id="GO:0004674">
    <property type="term" value="F:protein serine/threonine kinase activity"/>
    <property type="evidence" value="ECO:0007669"/>
    <property type="project" value="UniProtKB-KW"/>
</dbReference>
<name>A0A9D3YGZ3_DREPO</name>
<keyword evidence="2" id="KW-0723">Serine/threonine-protein kinase</keyword>
<evidence type="ECO:0000256" key="6">
    <source>
        <dbReference type="ARBA" id="ARBA00022840"/>
    </source>
</evidence>
<evidence type="ECO:0000256" key="5">
    <source>
        <dbReference type="ARBA" id="ARBA00022777"/>
    </source>
</evidence>
<evidence type="ECO:0000313" key="11">
    <source>
        <dbReference type="Proteomes" id="UP000828390"/>
    </source>
</evidence>
<keyword evidence="3" id="KW-0808">Transferase</keyword>
<dbReference type="EMBL" id="JAIWYP010000016">
    <property type="protein sequence ID" value="KAH3697909.1"/>
    <property type="molecule type" value="Genomic_DNA"/>
</dbReference>
<evidence type="ECO:0000256" key="1">
    <source>
        <dbReference type="ARBA" id="ARBA00012513"/>
    </source>
</evidence>
<reference evidence="10" key="1">
    <citation type="journal article" date="2019" name="bioRxiv">
        <title>The Genome of the Zebra Mussel, Dreissena polymorpha: A Resource for Invasive Species Research.</title>
        <authorList>
            <person name="McCartney M.A."/>
            <person name="Auch B."/>
            <person name="Kono T."/>
            <person name="Mallez S."/>
            <person name="Zhang Y."/>
            <person name="Obille A."/>
            <person name="Becker A."/>
            <person name="Abrahante J.E."/>
            <person name="Garbe J."/>
            <person name="Badalamenti J.P."/>
            <person name="Herman A."/>
            <person name="Mangelson H."/>
            <person name="Liachko I."/>
            <person name="Sullivan S."/>
            <person name="Sone E.D."/>
            <person name="Koren S."/>
            <person name="Silverstein K.A.T."/>
            <person name="Beckman K.B."/>
            <person name="Gohl D.M."/>
        </authorList>
    </citation>
    <scope>NUCLEOTIDE SEQUENCE</scope>
    <source>
        <strain evidence="10">Duluth1</strain>
        <tissue evidence="10">Whole animal</tissue>
    </source>
</reference>
<dbReference type="Pfam" id="PF08912">
    <property type="entry name" value="Rho_Binding"/>
    <property type="match status" value="1"/>
</dbReference>
<reference evidence="10" key="2">
    <citation type="submission" date="2020-11" db="EMBL/GenBank/DDBJ databases">
        <authorList>
            <person name="McCartney M.A."/>
            <person name="Auch B."/>
            <person name="Kono T."/>
            <person name="Mallez S."/>
            <person name="Becker A."/>
            <person name="Gohl D.M."/>
            <person name="Silverstein K.A.T."/>
            <person name="Koren S."/>
            <person name="Bechman K.B."/>
            <person name="Herman A."/>
            <person name="Abrahante J.E."/>
            <person name="Garbe J."/>
        </authorList>
    </citation>
    <scope>NUCLEOTIDE SEQUENCE</scope>
    <source>
        <strain evidence="10">Duluth1</strain>
        <tissue evidence="10">Whole animal</tissue>
    </source>
</reference>
<evidence type="ECO:0000256" key="7">
    <source>
        <dbReference type="ARBA" id="ARBA00023054"/>
    </source>
</evidence>
<dbReference type="AlphaFoldDB" id="A0A9D3YGZ3"/>
<evidence type="ECO:0000313" key="10">
    <source>
        <dbReference type="EMBL" id="KAH3697909.1"/>
    </source>
</evidence>
<proteinExistence type="predicted"/>
<evidence type="ECO:0000256" key="3">
    <source>
        <dbReference type="ARBA" id="ARBA00022679"/>
    </source>
</evidence>
<evidence type="ECO:0000259" key="9">
    <source>
        <dbReference type="Pfam" id="PF08912"/>
    </source>
</evidence>
<organism evidence="10 11">
    <name type="scientific">Dreissena polymorpha</name>
    <name type="common">Zebra mussel</name>
    <name type="synonym">Mytilus polymorpha</name>
    <dbReference type="NCBI Taxonomy" id="45954"/>
    <lineage>
        <taxon>Eukaryota</taxon>
        <taxon>Metazoa</taxon>
        <taxon>Spiralia</taxon>
        <taxon>Lophotrochozoa</taxon>
        <taxon>Mollusca</taxon>
        <taxon>Bivalvia</taxon>
        <taxon>Autobranchia</taxon>
        <taxon>Heteroconchia</taxon>
        <taxon>Euheterodonta</taxon>
        <taxon>Imparidentia</taxon>
        <taxon>Neoheterodontei</taxon>
        <taxon>Myida</taxon>
        <taxon>Dreissenoidea</taxon>
        <taxon>Dreissenidae</taxon>
        <taxon>Dreissena</taxon>
    </lineage>
</organism>
<evidence type="ECO:0000256" key="2">
    <source>
        <dbReference type="ARBA" id="ARBA00022527"/>
    </source>
</evidence>
<keyword evidence="7 8" id="KW-0175">Coiled coil</keyword>
<keyword evidence="5" id="KW-0418">Kinase</keyword>